<keyword evidence="1" id="KW-0175">Coiled coil</keyword>
<dbReference type="RefSeq" id="WP_341266701.1">
    <property type="nucleotide sequence ID" value="NZ_CP146843.1"/>
</dbReference>
<proteinExistence type="predicted"/>
<dbReference type="EMBL" id="CP146843">
    <property type="protein sequence ID" value="WYY26292.1"/>
    <property type="molecule type" value="Genomic_DNA"/>
</dbReference>
<evidence type="ECO:0000313" key="2">
    <source>
        <dbReference type="EMBL" id="WYY26292.1"/>
    </source>
</evidence>
<feature type="coiled-coil region" evidence="1">
    <location>
        <begin position="182"/>
        <end position="216"/>
    </location>
</feature>
<keyword evidence="3" id="KW-1185">Reference proteome</keyword>
<evidence type="ECO:0000256" key="1">
    <source>
        <dbReference type="SAM" id="Coils"/>
    </source>
</evidence>
<feature type="coiled-coil region" evidence="1">
    <location>
        <begin position="56"/>
        <end position="157"/>
    </location>
</feature>
<gene>
    <name evidence="2" type="ORF">AshY1_01500</name>
</gene>
<sequence length="247" mass="28727">MKKNLKLMSKLYLGVLCLGLLCIGILWSFNKGKPNQETTQPMVSCINSESKPLTTLENLEAKITVYEQKLKETSDITTKENLNQIINIYQKQKATLEKRNLWNNYVNILKQQIQELEKKLNNNTHKLTTKHALTTAKLTKEKELINLQEQEKLLTEEDEIENILLPDIESKLKNKDLKTDDKTKLEVEQQRLKNKLEESQQQIQKIIQKIKVIQEMNDLEQELATIGEDESLKSLLKTRQDNLKAQS</sequence>
<dbReference type="Proteomes" id="UP001484199">
    <property type="component" value="Chromosome"/>
</dbReference>
<reference evidence="2" key="1">
    <citation type="submission" date="2024-03" db="EMBL/GenBank/DDBJ databases">
        <title>The Complete Genome of 'Candidatus Phytoplasma fraxini' AshY1 from the Ash Yellows Group.</title>
        <authorList>
            <person name="Boehm J.W."/>
            <person name="Huettel B."/>
            <person name="Schneider B."/>
            <person name="Kube M."/>
        </authorList>
    </citation>
    <scope>NUCLEOTIDE SEQUENCE [LARGE SCALE GENOMIC DNA]</scope>
    <source>
        <strain evidence="2">AshY1</strain>
    </source>
</reference>
<evidence type="ECO:0000313" key="3">
    <source>
        <dbReference type="Proteomes" id="UP001484199"/>
    </source>
</evidence>
<name>A0ABZ2UC03_ASHYP</name>
<organism evidence="2 3">
    <name type="scientific">Ash yellows phytoplasma</name>
    <dbReference type="NCBI Taxonomy" id="35780"/>
    <lineage>
        <taxon>Bacteria</taxon>
        <taxon>Bacillati</taxon>
        <taxon>Mycoplasmatota</taxon>
        <taxon>Mollicutes</taxon>
        <taxon>Acholeplasmatales</taxon>
        <taxon>Acholeplasmataceae</taxon>
        <taxon>Candidatus Phytoplasma</taxon>
        <taxon>16SrVII (Ash yellows group)</taxon>
    </lineage>
</organism>
<accession>A0ABZ2UC03</accession>
<protein>
    <submittedName>
        <fullName evidence="2">Uncharacterized protein</fullName>
    </submittedName>
</protein>